<evidence type="ECO:0000256" key="9">
    <source>
        <dbReference type="ARBA" id="ARBA00023136"/>
    </source>
</evidence>
<evidence type="ECO:0000256" key="1">
    <source>
        <dbReference type="ARBA" id="ARBA00004571"/>
    </source>
</evidence>
<dbReference type="GO" id="GO:0006826">
    <property type="term" value="P:iron ion transport"/>
    <property type="evidence" value="ECO:0007669"/>
    <property type="project" value="UniProtKB-KW"/>
</dbReference>
<proteinExistence type="inferred from homology"/>
<evidence type="ECO:0000256" key="7">
    <source>
        <dbReference type="ARBA" id="ARBA00023065"/>
    </source>
</evidence>
<dbReference type="PANTHER" id="PTHR32552:SF81">
    <property type="entry name" value="TONB-DEPENDENT OUTER MEMBRANE RECEPTOR"/>
    <property type="match status" value="1"/>
</dbReference>
<keyword evidence="3 11" id="KW-1134">Transmembrane beta strand</keyword>
<dbReference type="Pfam" id="PF07715">
    <property type="entry name" value="Plug"/>
    <property type="match status" value="1"/>
</dbReference>
<keyword evidence="7" id="KW-0406">Ion transport</keyword>
<dbReference type="OrthoDB" id="9760333at2"/>
<evidence type="ECO:0000256" key="13">
    <source>
        <dbReference type="SAM" id="SignalP"/>
    </source>
</evidence>
<dbReference type="AlphaFoldDB" id="A0A418NFN0"/>
<keyword evidence="8 12" id="KW-0798">TonB box</keyword>
<evidence type="ECO:0000256" key="5">
    <source>
        <dbReference type="ARBA" id="ARBA00022692"/>
    </source>
</evidence>
<feature type="domain" description="TonB-dependent receptor-like beta-barrel" evidence="14">
    <location>
        <begin position="290"/>
        <end position="723"/>
    </location>
</feature>
<reference evidence="16 17" key="1">
    <citation type="submission" date="2018-08" db="EMBL/GenBank/DDBJ databases">
        <title>Altererythrobacter sp.Ery1 and Ery12, the genome sequencing of novel strains in genus Alterythrobacter.</title>
        <authorList>
            <person name="Cheng H."/>
            <person name="Wu Y.-H."/>
            <person name="Fang C."/>
            <person name="Xu X.-W."/>
        </authorList>
    </citation>
    <scope>NUCLEOTIDE SEQUENCE [LARGE SCALE GENOMIC DNA]</scope>
    <source>
        <strain evidence="16 17">Ery1</strain>
    </source>
</reference>
<evidence type="ECO:0000256" key="11">
    <source>
        <dbReference type="PROSITE-ProRule" id="PRU01360"/>
    </source>
</evidence>
<dbReference type="GO" id="GO:0009279">
    <property type="term" value="C:cell outer membrane"/>
    <property type="evidence" value="ECO:0007669"/>
    <property type="project" value="UniProtKB-SubCell"/>
</dbReference>
<dbReference type="Gene3D" id="2.40.170.20">
    <property type="entry name" value="TonB-dependent receptor, beta-barrel domain"/>
    <property type="match status" value="1"/>
</dbReference>
<feature type="chain" id="PRO_5019257315" evidence="13">
    <location>
        <begin position="24"/>
        <end position="758"/>
    </location>
</feature>
<evidence type="ECO:0000256" key="2">
    <source>
        <dbReference type="ARBA" id="ARBA00022448"/>
    </source>
</evidence>
<dbReference type="InterPro" id="IPR036942">
    <property type="entry name" value="Beta-barrel_TonB_sf"/>
</dbReference>
<comment type="similarity">
    <text evidence="11 12">Belongs to the TonB-dependent receptor family.</text>
</comment>
<evidence type="ECO:0000256" key="4">
    <source>
        <dbReference type="ARBA" id="ARBA00022496"/>
    </source>
</evidence>
<protein>
    <submittedName>
        <fullName evidence="16">TonB-dependent receptor</fullName>
    </submittedName>
</protein>
<keyword evidence="6" id="KW-0408">Iron</keyword>
<feature type="signal peptide" evidence="13">
    <location>
        <begin position="1"/>
        <end position="23"/>
    </location>
</feature>
<evidence type="ECO:0000256" key="8">
    <source>
        <dbReference type="ARBA" id="ARBA00023077"/>
    </source>
</evidence>
<keyword evidence="10 11" id="KW-0998">Cell outer membrane</keyword>
<evidence type="ECO:0000256" key="6">
    <source>
        <dbReference type="ARBA" id="ARBA00023004"/>
    </source>
</evidence>
<dbReference type="PROSITE" id="PS52016">
    <property type="entry name" value="TONB_DEPENDENT_REC_3"/>
    <property type="match status" value="1"/>
</dbReference>
<sequence length="758" mass="82044">MKGWLFASASAVAVAGLPGVAFAQDTADQEASAPAAEENTDSGVIIVTATRREQSLQDVPLSVTAYQQEELTEKGIVGYEGLARETPGVVVNKPTANFNNFTARGIATNGYGANLQGTVAIYIDELPISANGNSTILDPTLFDVERVEFLRGPQGTLFGSNSLAGAVRILTKSPDASQFEGKLLVDYGLTGNDSFRKRYNGMINVPLVEDKLAFRAVGFYRHEDGWVDNIGTGRDNANTLESAGGRAMLQWDPTDRLSMRAMVMHENSKPRDSGLVNPDRGEFVRLSEGPDLFHAKLTSYNFTLDYDLGFANLTSSSTLSTFDQTFIVDLAGTFAQTIPFALDALAYDDIFVQEVRLASAGGGRFDWIVGGFFYDKRRDVDYNYRSSIEFLEERGLTGLDDEYYQRFGGHTNQTEMAGFGELTYRFSDNFWLTGGLRYTTTEVQSFTEDWGYNSNYLALALGGVEDVPITVVPIAPAEGLKVKANKVSYKASASYKPSESLTAYATIATGFRSPVVNARAGLGSVADPTDIIIPDGADSDSLTNYEVGLKGNWLGGKLTAAVALYYIDWRDIQVQANRLSDQVQFATNIGAAVSKGIEFELAARPVRGLSFSLNGSFNDSEVTELTPAEAAMSGAEEGIQLASPHFQGSATVRYDFALGANADAFVSGNVAHVGKFPGLFPNVAGQPDVINPTYDFTEAYTVANFVAGADLGQVSLTAYVENVFDNNAITYVHPEAFLDARYARLRPRTFGVRLGIDF</sequence>
<dbReference type="InterPro" id="IPR012910">
    <property type="entry name" value="Plug_dom"/>
</dbReference>
<evidence type="ECO:0000259" key="14">
    <source>
        <dbReference type="Pfam" id="PF00593"/>
    </source>
</evidence>
<keyword evidence="17" id="KW-1185">Reference proteome</keyword>
<evidence type="ECO:0000313" key="17">
    <source>
        <dbReference type="Proteomes" id="UP000285092"/>
    </source>
</evidence>
<dbReference type="InterPro" id="IPR039426">
    <property type="entry name" value="TonB-dep_rcpt-like"/>
</dbReference>
<organism evidence="16 17">
    <name type="scientific">Pelagerythrobacter aerophilus</name>
    <dbReference type="NCBI Taxonomy" id="2306995"/>
    <lineage>
        <taxon>Bacteria</taxon>
        <taxon>Pseudomonadati</taxon>
        <taxon>Pseudomonadota</taxon>
        <taxon>Alphaproteobacteria</taxon>
        <taxon>Sphingomonadales</taxon>
        <taxon>Erythrobacteraceae</taxon>
        <taxon>Pelagerythrobacter</taxon>
    </lineage>
</organism>
<evidence type="ECO:0000256" key="12">
    <source>
        <dbReference type="RuleBase" id="RU003357"/>
    </source>
</evidence>
<keyword evidence="2 11" id="KW-0813">Transport</keyword>
<evidence type="ECO:0000256" key="3">
    <source>
        <dbReference type="ARBA" id="ARBA00022452"/>
    </source>
</evidence>
<keyword evidence="9 11" id="KW-0472">Membrane</keyword>
<keyword evidence="13" id="KW-0732">Signal</keyword>
<dbReference type="SUPFAM" id="SSF56935">
    <property type="entry name" value="Porins"/>
    <property type="match status" value="1"/>
</dbReference>
<evidence type="ECO:0000313" key="16">
    <source>
        <dbReference type="EMBL" id="RIV76080.1"/>
    </source>
</evidence>
<keyword evidence="4" id="KW-0410">Iron transport</keyword>
<dbReference type="Pfam" id="PF00593">
    <property type="entry name" value="TonB_dep_Rec_b-barrel"/>
    <property type="match status" value="1"/>
</dbReference>
<dbReference type="Proteomes" id="UP000285092">
    <property type="component" value="Unassembled WGS sequence"/>
</dbReference>
<accession>A0A418NFN0</accession>
<comment type="caution">
    <text evidence="16">The sequence shown here is derived from an EMBL/GenBank/DDBJ whole genome shotgun (WGS) entry which is preliminary data.</text>
</comment>
<name>A0A418NFN0_9SPHN</name>
<keyword evidence="5 11" id="KW-0812">Transmembrane</keyword>
<dbReference type="RefSeq" id="WP_119514888.1">
    <property type="nucleotide sequence ID" value="NZ_QXFK01000019.1"/>
</dbReference>
<dbReference type="EMBL" id="QXFK01000019">
    <property type="protein sequence ID" value="RIV76080.1"/>
    <property type="molecule type" value="Genomic_DNA"/>
</dbReference>
<dbReference type="InterPro" id="IPR000531">
    <property type="entry name" value="Beta-barrel_TonB"/>
</dbReference>
<evidence type="ECO:0000256" key="10">
    <source>
        <dbReference type="ARBA" id="ARBA00023237"/>
    </source>
</evidence>
<feature type="domain" description="TonB-dependent receptor plug" evidence="15">
    <location>
        <begin position="56"/>
        <end position="166"/>
    </location>
</feature>
<dbReference type="CDD" id="cd01347">
    <property type="entry name" value="ligand_gated_channel"/>
    <property type="match status" value="1"/>
</dbReference>
<comment type="subcellular location">
    <subcellularLocation>
        <location evidence="1 11">Cell outer membrane</location>
        <topology evidence="1 11">Multi-pass membrane protein</topology>
    </subcellularLocation>
</comment>
<dbReference type="PANTHER" id="PTHR32552">
    <property type="entry name" value="FERRICHROME IRON RECEPTOR-RELATED"/>
    <property type="match status" value="1"/>
</dbReference>
<keyword evidence="16" id="KW-0675">Receptor</keyword>
<gene>
    <name evidence="16" type="ORF">D2V04_14560</name>
</gene>
<evidence type="ECO:0000259" key="15">
    <source>
        <dbReference type="Pfam" id="PF07715"/>
    </source>
</evidence>